<dbReference type="Gene3D" id="1.20.1260.110">
    <property type="entry name" value="DNA integrity scanning linker region"/>
    <property type="match status" value="1"/>
</dbReference>
<dbReference type="RefSeq" id="WP_344988928.1">
    <property type="nucleotide sequence ID" value="NZ_BAABCD010000006.1"/>
</dbReference>
<dbReference type="InterPro" id="IPR010994">
    <property type="entry name" value="RuvA_2-like"/>
</dbReference>
<dbReference type="InterPro" id="IPR050338">
    <property type="entry name" value="DisA"/>
</dbReference>
<dbReference type="Pfam" id="PF10635">
    <property type="entry name" value="DisA-linker"/>
    <property type="match status" value="1"/>
</dbReference>
<dbReference type="Proteomes" id="UP001595836">
    <property type="component" value="Unassembled WGS sequence"/>
</dbReference>
<evidence type="ECO:0000259" key="6">
    <source>
        <dbReference type="PROSITE" id="PS51794"/>
    </source>
</evidence>
<organism evidence="7 8">
    <name type="scientific">Dietzia aurantiaca</name>
    <dbReference type="NCBI Taxonomy" id="983873"/>
    <lineage>
        <taxon>Bacteria</taxon>
        <taxon>Bacillati</taxon>
        <taxon>Actinomycetota</taxon>
        <taxon>Actinomycetes</taxon>
        <taxon>Mycobacteriales</taxon>
        <taxon>Dietziaceae</taxon>
        <taxon>Dietzia</taxon>
    </lineage>
</organism>
<dbReference type="NCBIfam" id="NF010009">
    <property type="entry name" value="PRK13482.1"/>
    <property type="match status" value="1"/>
</dbReference>
<dbReference type="SUPFAM" id="SSF143597">
    <property type="entry name" value="YojJ-like"/>
    <property type="match status" value="1"/>
</dbReference>
<dbReference type="EC" id="2.7.7.85" evidence="7"/>
<dbReference type="EMBL" id="JBHSHP010000009">
    <property type="protein sequence ID" value="MFC4754031.1"/>
    <property type="molecule type" value="Genomic_DNA"/>
</dbReference>
<proteinExistence type="predicted"/>
<evidence type="ECO:0000256" key="3">
    <source>
        <dbReference type="ARBA" id="ARBA00022695"/>
    </source>
</evidence>
<dbReference type="InterPro" id="IPR036888">
    <property type="entry name" value="DNA_integrity_DisA_N_sf"/>
</dbReference>
<dbReference type="InterPro" id="IPR003390">
    <property type="entry name" value="DNA_integrity_scan_DisA_N"/>
</dbReference>
<dbReference type="Gene3D" id="3.40.1700.10">
    <property type="entry name" value="DNA integrity scanning protein, DisA, N-terminal domain"/>
    <property type="match status" value="1"/>
</dbReference>
<keyword evidence="4" id="KW-0547">Nucleotide-binding</keyword>
<evidence type="ECO:0000256" key="2">
    <source>
        <dbReference type="ARBA" id="ARBA00022679"/>
    </source>
</evidence>
<gene>
    <name evidence="7" type="primary">disA</name>
    <name evidence="7" type="ORF">ACFO7U_04445</name>
</gene>
<feature type="domain" description="DAC" evidence="6">
    <location>
        <begin position="12"/>
        <end position="150"/>
    </location>
</feature>
<reference evidence="8" key="1">
    <citation type="journal article" date="2019" name="Int. J. Syst. Evol. Microbiol.">
        <title>The Global Catalogue of Microorganisms (GCM) 10K type strain sequencing project: providing services to taxonomists for standard genome sequencing and annotation.</title>
        <authorList>
            <consortium name="The Broad Institute Genomics Platform"/>
            <consortium name="The Broad Institute Genome Sequencing Center for Infectious Disease"/>
            <person name="Wu L."/>
            <person name="Ma J."/>
        </authorList>
    </citation>
    <scope>NUCLEOTIDE SEQUENCE [LARGE SCALE GENOMIC DNA]</scope>
    <source>
        <strain evidence="8">JCM 11882</strain>
    </source>
</reference>
<comment type="catalytic activity">
    <reaction evidence="1">
        <text>2 ATP = 3',3'-c-di-AMP + 2 diphosphate</text>
        <dbReference type="Rhea" id="RHEA:35655"/>
        <dbReference type="ChEBI" id="CHEBI:30616"/>
        <dbReference type="ChEBI" id="CHEBI:33019"/>
        <dbReference type="ChEBI" id="CHEBI:71500"/>
        <dbReference type="EC" id="2.7.7.85"/>
    </reaction>
</comment>
<evidence type="ECO:0000256" key="1">
    <source>
        <dbReference type="ARBA" id="ARBA00000877"/>
    </source>
</evidence>
<keyword evidence="5" id="KW-0067">ATP-binding</keyword>
<sequence>MSARSADGSPVDTEVRGVLRRLAPGTPLRDALDRIRRSGTGGLVVLGDDPAVQSICDGGVDLDVPFTPARLRELSKMDGAVVLSTDGTRITRANVHLVPDPSLPAVETGTRHRAAERTARHTGVPAVAVSASMTTVTVYAAGQARVLADPVVLLARADQTVATMERHGARTARARARLDRAEIGGYAAVRDVITMAQRLLRLERLGTELAELTVEMGEYGRQTTLQLEELLSDTPDELWGLVADYLVVDQTGMDPADADSPALPTAEQVETGLERLTVLSDADLLLPGPVARCLGLPAEPEDLDDQVSARGYRMLAHIPRLRPVQITALVERFGSVSALLAAEQADFADVEGVGSLWARHVRQRLTGLVTG</sequence>
<dbReference type="InterPro" id="IPR038331">
    <property type="entry name" value="DisA_sf"/>
</dbReference>
<evidence type="ECO:0000256" key="5">
    <source>
        <dbReference type="ARBA" id="ARBA00022840"/>
    </source>
</evidence>
<dbReference type="PANTHER" id="PTHR34185">
    <property type="entry name" value="DIADENYLATE CYCLASE"/>
    <property type="match status" value="1"/>
</dbReference>
<dbReference type="SUPFAM" id="SSF47781">
    <property type="entry name" value="RuvA domain 2-like"/>
    <property type="match status" value="1"/>
</dbReference>
<dbReference type="PANTHER" id="PTHR34185:SF3">
    <property type="entry name" value="DNA INTEGRITY SCANNING PROTEIN DISA"/>
    <property type="match status" value="1"/>
</dbReference>
<dbReference type="PROSITE" id="PS51794">
    <property type="entry name" value="DAC"/>
    <property type="match status" value="1"/>
</dbReference>
<dbReference type="Gene3D" id="1.10.150.20">
    <property type="entry name" value="5' to 3' exonuclease, C-terminal subdomain"/>
    <property type="match status" value="1"/>
</dbReference>
<name>A0ABV9PLQ5_9ACTN</name>
<evidence type="ECO:0000256" key="4">
    <source>
        <dbReference type="ARBA" id="ARBA00022741"/>
    </source>
</evidence>
<keyword evidence="3 7" id="KW-0548">Nucleotidyltransferase</keyword>
<protein>
    <submittedName>
        <fullName evidence="7">DNA integrity scanning diadenylate cyclase DisA</fullName>
        <ecNumber evidence="7">2.7.7.85</ecNumber>
    </submittedName>
</protein>
<comment type="caution">
    <text evidence="7">The sequence shown here is derived from an EMBL/GenBank/DDBJ whole genome shotgun (WGS) entry which is preliminary data.</text>
</comment>
<evidence type="ECO:0000313" key="8">
    <source>
        <dbReference type="Proteomes" id="UP001595836"/>
    </source>
</evidence>
<evidence type="ECO:0000313" key="7">
    <source>
        <dbReference type="EMBL" id="MFC4754031.1"/>
    </source>
</evidence>
<accession>A0ABV9PLQ5</accession>
<dbReference type="Pfam" id="PF02457">
    <property type="entry name" value="DAC"/>
    <property type="match status" value="1"/>
</dbReference>
<keyword evidence="8" id="KW-1185">Reference proteome</keyword>
<dbReference type="GO" id="GO:0106408">
    <property type="term" value="F:diadenylate cyclase activity"/>
    <property type="evidence" value="ECO:0007669"/>
    <property type="project" value="UniProtKB-EC"/>
</dbReference>
<dbReference type="InterPro" id="IPR018906">
    <property type="entry name" value="DNA_integrity_scan_DisA_link"/>
</dbReference>
<keyword evidence="2 7" id="KW-0808">Transferase</keyword>